<evidence type="ECO:0000256" key="2">
    <source>
        <dbReference type="ARBA" id="ARBA00022771"/>
    </source>
</evidence>
<evidence type="ECO:0000256" key="5">
    <source>
        <dbReference type="SAM" id="MobiDB-lite"/>
    </source>
</evidence>
<gene>
    <name evidence="7" type="ORF">MNEG_3149</name>
</gene>
<evidence type="ECO:0000256" key="4">
    <source>
        <dbReference type="PROSITE-ProRule" id="PRU00134"/>
    </source>
</evidence>
<keyword evidence="2 4" id="KW-0863">Zinc-finger</keyword>
<dbReference type="AlphaFoldDB" id="A0A0D2MWH2"/>
<dbReference type="KEGG" id="mng:MNEG_3149"/>
<dbReference type="PROSITE" id="PS50865">
    <property type="entry name" value="ZF_MYND_2"/>
    <property type="match status" value="1"/>
</dbReference>
<feature type="region of interest" description="Disordered" evidence="5">
    <location>
        <begin position="524"/>
        <end position="547"/>
    </location>
</feature>
<dbReference type="Pfam" id="PF01753">
    <property type="entry name" value="zf-MYND"/>
    <property type="match status" value="1"/>
</dbReference>
<dbReference type="Proteomes" id="UP000054498">
    <property type="component" value="Unassembled WGS sequence"/>
</dbReference>
<dbReference type="GeneID" id="25736027"/>
<accession>A0A0D2MWH2</accession>
<dbReference type="SUPFAM" id="SSF144232">
    <property type="entry name" value="HIT/MYND zinc finger-like"/>
    <property type="match status" value="1"/>
</dbReference>
<evidence type="ECO:0000256" key="1">
    <source>
        <dbReference type="ARBA" id="ARBA00022723"/>
    </source>
</evidence>
<sequence length="789" mass="81137">MEAALRQLMSCIDSGRRDTAGAALERLLQACRTASDGGPIAAVEVPSERSFDRLLRHVCSESSRAPATKSCAASSQALLELLTVPAAADAFVTEGRMTALIEALEGLHGAEEGGSGGGEGFELRPWLLSGILATAASALITQIGGPIGGGDDDGRGDGGGGPITPAQLALAGVIARPAAVRALLRAAHTQLSLNQYSGDPLLLLERACLAAELLQGRATLAPCDRPGESVSSASDMFAAARAAWQGADADWLCEALPPLLALRMEGTRQQPAAGPCGAAARQQVTLFVASRMCSAVGPLTAALSSHAAAMCEVAACIRRNSDTRLARASFLVLISALDAWPWGHHGAGTALAACCKPATLGELLRIAALRDAGGGGGGSGGADRSLAGLELSPSLADACCAAQLLASIAAHEALSARPSSIAAMPAAAAAVVSSLRARLEGHGGQTTDGNRSRLYQVCVAVLSIVAGDGADGDAWAATLSRLGAQQLLRRATVELGPQHIEWWAPAAAALYAVVHAAHASCQQQQQQHQQQQQQQQPAEGNGSSGHVEAEEKQVAIAALLDAGLYAVPQLLLLAVLRPSWRPRLIQVPGILELLSAAAATPGQGEYSQKALRTLCLLAAGTAPAERLPGFARAVLEVCNQRPADAWAGVPELESNGKAVAEVLGCLAGCHEADGGVGERAALALAQLRAGELQLVQPPSQQQQQQQQQEDKPGTQQAPSTRATGGARRERPRSACAVCGRTARDGAKLRRCAGCGSVTGTRYCSQECCRTDWVVRGHRAVCEAAQRCSA</sequence>
<evidence type="ECO:0000256" key="3">
    <source>
        <dbReference type="ARBA" id="ARBA00022833"/>
    </source>
</evidence>
<reference evidence="7 8" key="1">
    <citation type="journal article" date="2013" name="BMC Genomics">
        <title>Reconstruction of the lipid metabolism for the microalga Monoraphidium neglectum from its genome sequence reveals characteristics suitable for biofuel production.</title>
        <authorList>
            <person name="Bogen C."/>
            <person name="Al-Dilaimi A."/>
            <person name="Albersmeier A."/>
            <person name="Wichmann J."/>
            <person name="Grundmann M."/>
            <person name="Rupp O."/>
            <person name="Lauersen K.J."/>
            <person name="Blifernez-Klassen O."/>
            <person name="Kalinowski J."/>
            <person name="Goesmann A."/>
            <person name="Mussgnug J.H."/>
            <person name="Kruse O."/>
        </authorList>
    </citation>
    <scope>NUCLEOTIDE SEQUENCE [LARGE SCALE GENOMIC DNA]</scope>
    <source>
        <strain evidence="7 8">SAG 48.87</strain>
    </source>
</reference>
<protein>
    <recommendedName>
        <fullName evidence="6">MYND-type domain-containing protein</fullName>
    </recommendedName>
</protein>
<name>A0A0D2MWH2_9CHLO</name>
<proteinExistence type="predicted"/>
<keyword evidence="3" id="KW-0862">Zinc</keyword>
<dbReference type="GO" id="GO:0008270">
    <property type="term" value="F:zinc ion binding"/>
    <property type="evidence" value="ECO:0007669"/>
    <property type="project" value="UniProtKB-KW"/>
</dbReference>
<feature type="domain" description="MYND-type" evidence="6">
    <location>
        <begin position="735"/>
        <end position="781"/>
    </location>
</feature>
<dbReference type="EMBL" id="KK100603">
    <property type="protein sequence ID" value="KIZ04812.1"/>
    <property type="molecule type" value="Genomic_DNA"/>
</dbReference>
<keyword evidence="1" id="KW-0479">Metal-binding</keyword>
<feature type="compositionally biased region" description="Low complexity" evidence="5">
    <location>
        <begin position="524"/>
        <end position="536"/>
    </location>
</feature>
<evidence type="ECO:0000313" key="7">
    <source>
        <dbReference type="EMBL" id="KIZ04812.1"/>
    </source>
</evidence>
<evidence type="ECO:0000259" key="6">
    <source>
        <dbReference type="PROSITE" id="PS50865"/>
    </source>
</evidence>
<dbReference type="InterPro" id="IPR002893">
    <property type="entry name" value="Znf_MYND"/>
</dbReference>
<organism evidence="7 8">
    <name type="scientific">Monoraphidium neglectum</name>
    <dbReference type="NCBI Taxonomy" id="145388"/>
    <lineage>
        <taxon>Eukaryota</taxon>
        <taxon>Viridiplantae</taxon>
        <taxon>Chlorophyta</taxon>
        <taxon>core chlorophytes</taxon>
        <taxon>Chlorophyceae</taxon>
        <taxon>CS clade</taxon>
        <taxon>Sphaeropleales</taxon>
        <taxon>Selenastraceae</taxon>
        <taxon>Monoraphidium</taxon>
    </lineage>
</organism>
<feature type="region of interest" description="Disordered" evidence="5">
    <location>
        <begin position="695"/>
        <end position="728"/>
    </location>
</feature>
<feature type="compositionally biased region" description="Low complexity" evidence="5">
    <location>
        <begin position="695"/>
        <end position="707"/>
    </location>
</feature>
<evidence type="ECO:0000313" key="8">
    <source>
        <dbReference type="Proteomes" id="UP000054498"/>
    </source>
</evidence>
<dbReference type="Gene3D" id="6.10.140.2220">
    <property type="match status" value="1"/>
</dbReference>
<dbReference type="RefSeq" id="XP_013903831.1">
    <property type="nucleotide sequence ID" value="XM_014048377.1"/>
</dbReference>
<keyword evidence="8" id="KW-1185">Reference proteome</keyword>